<dbReference type="eggNOG" id="ENOG502Z9D9">
    <property type="taxonomic scope" value="Bacteria"/>
</dbReference>
<dbReference type="EMBL" id="LGUS01000024">
    <property type="protein sequence ID" value="KOG42450.1"/>
    <property type="molecule type" value="Genomic_DNA"/>
</dbReference>
<dbReference type="PATRIC" id="fig|67356.5.peg.1052"/>
<accession>A0A0L8LWJ9</accession>
<sequence length="157" mass="17903">MQTFLPHPDFRQSALVLDRRRLGKQRVEALQVLRGLTVPGYGWRRHPAVTMWTGYEEALVRYGLEICRVWRELGHQDSCAATLVADFAAYHPSTPLRSQADLGTAHELPPWLGDDAFHRSHQSALVRKDPDTYGARFPGVPDDLPYVWPASDRQRTD</sequence>
<dbReference type="Proteomes" id="UP000037251">
    <property type="component" value="Unassembled WGS sequence"/>
</dbReference>
<protein>
    <submittedName>
        <fullName evidence="1">Cytoplasmic protein</fullName>
    </submittedName>
</protein>
<proteinExistence type="predicted"/>
<dbReference type="InterPro" id="IPR004260">
    <property type="entry name" value="Pyr-dimer_DNA_glycosylase"/>
</dbReference>
<evidence type="ECO:0000313" key="1">
    <source>
        <dbReference type="EMBL" id="KOG42450.1"/>
    </source>
</evidence>
<dbReference type="STRING" id="67356.AQJ84_31920"/>
<dbReference type="NCBIfam" id="NF038085">
    <property type="entry name" value="MSMEG_6728_fam"/>
    <property type="match status" value="1"/>
</dbReference>
<organism evidence="1 2">
    <name type="scientific">Streptomyces resistomycificus</name>
    <dbReference type="NCBI Taxonomy" id="67356"/>
    <lineage>
        <taxon>Bacteria</taxon>
        <taxon>Bacillati</taxon>
        <taxon>Actinomycetota</taxon>
        <taxon>Actinomycetes</taxon>
        <taxon>Kitasatosporales</taxon>
        <taxon>Streptomycetaceae</taxon>
        <taxon>Streptomyces</taxon>
        <taxon>Streptomyces aurantiacus group</taxon>
    </lineage>
</organism>
<dbReference type="OrthoDB" id="5513015at2"/>
<dbReference type="AlphaFoldDB" id="A0A0L8LWJ9"/>
<comment type="caution">
    <text evidence="1">The sequence shown here is derived from an EMBL/GenBank/DDBJ whole genome shotgun (WGS) entry which is preliminary data.</text>
</comment>
<keyword evidence="2" id="KW-1185">Reference proteome</keyword>
<gene>
    <name evidence="1" type="ORF">ADK37_04815</name>
</gene>
<dbReference type="RefSeq" id="WP_053190359.1">
    <property type="nucleotide sequence ID" value="NZ_KQ949000.1"/>
</dbReference>
<dbReference type="Pfam" id="PF03013">
    <property type="entry name" value="Pyr_excise"/>
    <property type="match status" value="1"/>
</dbReference>
<name>A0A0L8LWJ9_9ACTN</name>
<reference evidence="2" key="1">
    <citation type="submission" date="2015-07" db="EMBL/GenBank/DDBJ databases">
        <authorList>
            <person name="Ju K.-S."/>
            <person name="Doroghazi J.R."/>
            <person name="Metcalf W.W."/>
        </authorList>
    </citation>
    <scope>NUCLEOTIDE SEQUENCE [LARGE SCALE GENOMIC DNA]</scope>
    <source>
        <strain evidence="2">NRRL 2290</strain>
    </source>
</reference>
<evidence type="ECO:0000313" key="2">
    <source>
        <dbReference type="Proteomes" id="UP000037251"/>
    </source>
</evidence>